<dbReference type="EMBL" id="MFCV01000044">
    <property type="protein sequence ID" value="OGE30700.1"/>
    <property type="molecule type" value="Genomic_DNA"/>
</dbReference>
<evidence type="ECO:0000313" key="7">
    <source>
        <dbReference type="Proteomes" id="UP000176902"/>
    </source>
</evidence>
<keyword evidence="1" id="KW-0436">Ligase</keyword>
<dbReference type="PANTHER" id="PTHR43024:SF1">
    <property type="entry name" value="UDP-N-ACETYLMURAMOYL-TRIPEPTIDE--D-ALANYL-D-ALANINE LIGASE"/>
    <property type="match status" value="1"/>
</dbReference>
<evidence type="ECO:0000259" key="5">
    <source>
        <dbReference type="Pfam" id="PF08245"/>
    </source>
</evidence>
<gene>
    <name evidence="6" type="ORF">A3C59_03220</name>
</gene>
<dbReference type="InterPro" id="IPR036615">
    <property type="entry name" value="Mur_ligase_C_dom_sf"/>
</dbReference>
<dbReference type="PANTHER" id="PTHR43024">
    <property type="entry name" value="UDP-N-ACETYLMURAMOYL-TRIPEPTIDE--D-ALANYL-D-ALANINE LIGASE"/>
    <property type="match status" value="1"/>
</dbReference>
<accession>A0A1F5JQJ4</accession>
<evidence type="ECO:0008006" key="8">
    <source>
        <dbReference type="Google" id="ProtNLM"/>
    </source>
</evidence>
<sequence length="407" mass="46820">MIRKLKQLLYFPVAGYFRFFAGIQLALWKPQILVITGSNSKTTLLHLIESQLGNKAKYSHQANSSFGIPFDILNLKRKTLEIWEWPFLFLLTPFYAFKNPPSEKIYVVEADCDRPGEGKFLSNLLKPEVTLWANSSNSHAQNFPTPIDENIAFEFGYFVEKTKNLCIVNGDSALITSQLTRTRADVMKITKSHLKNYSLQKNGASYKIENLVYSFKYLLPEDSFYSVSMTLALLEYLGIPPDVKFKNFIIPPGRSSTFKGIKNTTIIDSSYNATPSSMKVILDMFKKYSAENKWLVLGDMIELGPDEKIEHEKLSKLIDDVGAKQVILVGPRLNKYTNPKSKFIKFDQPKEALDYIKNHIKGHEVLLFKGARFLEGIIEHLLLNKSDISRLCRREKVWENRRRRWGL</sequence>
<evidence type="ECO:0000259" key="4">
    <source>
        <dbReference type="Pfam" id="PF02875"/>
    </source>
</evidence>
<dbReference type="Gene3D" id="3.90.190.20">
    <property type="entry name" value="Mur ligase, C-terminal domain"/>
    <property type="match status" value="1"/>
</dbReference>
<dbReference type="Pfam" id="PF02875">
    <property type="entry name" value="Mur_ligase_C"/>
    <property type="match status" value="1"/>
</dbReference>
<keyword evidence="3" id="KW-0067">ATP-binding</keyword>
<organism evidence="6 7">
    <name type="scientific">Candidatus Daviesbacteria bacterium RIFCSPHIGHO2_02_FULL_36_13</name>
    <dbReference type="NCBI Taxonomy" id="1797768"/>
    <lineage>
        <taxon>Bacteria</taxon>
        <taxon>Candidatus Daviesiibacteriota</taxon>
    </lineage>
</organism>
<proteinExistence type="predicted"/>
<feature type="domain" description="Mur ligase C-terminal" evidence="4">
    <location>
        <begin position="253"/>
        <end position="372"/>
    </location>
</feature>
<dbReference type="InterPro" id="IPR004101">
    <property type="entry name" value="Mur_ligase_C"/>
</dbReference>
<dbReference type="InterPro" id="IPR013221">
    <property type="entry name" value="Mur_ligase_cen"/>
</dbReference>
<dbReference type="GO" id="GO:0005524">
    <property type="term" value="F:ATP binding"/>
    <property type="evidence" value="ECO:0007669"/>
    <property type="project" value="UniProtKB-KW"/>
</dbReference>
<name>A0A1F5JQJ4_9BACT</name>
<dbReference type="AlphaFoldDB" id="A0A1F5JQJ4"/>
<protein>
    <recommendedName>
        <fullName evidence="8">Mur ligase C-terminal domain-containing protein</fullName>
    </recommendedName>
</protein>
<dbReference type="SUPFAM" id="SSF53244">
    <property type="entry name" value="MurD-like peptide ligases, peptide-binding domain"/>
    <property type="match status" value="1"/>
</dbReference>
<dbReference type="SUPFAM" id="SSF53623">
    <property type="entry name" value="MurD-like peptide ligases, catalytic domain"/>
    <property type="match status" value="1"/>
</dbReference>
<comment type="caution">
    <text evidence="6">The sequence shown here is derived from an EMBL/GenBank/DDBJ whole genome shotgun (WGS) entry which is preliminary data.</text>
</comment>
<feature type="domain" description="Mur ligase central" evidence="5">
    <location>
        <begin position="35"/>
        <end position="196"/>
    </location>
</feature>
<dbReference type="Proteomes" id="UP000176902">
    <property type="component" value="Unassembled WGS sequence"/>
</dbReference>
<dbReference type="GO" id="GO:0016881">
    <property type="term" value="F:acid-amino acid ligase activity"/>
    <property type="evidence" value="ECO:0007669"/>
    <property type="project" value="InterPro"/>
</dbReference>
<dbReference type="Gene3D" id="3.40.1190.10">
    <property type="entry name" value="Mur-like, catalytic domain"/>
    <property type="match status" value="1"/>
</dbReference>
<evidence type="ECO:0000256" key="3">
    <source>
        <dbReference type="ARBA" id="ARBA00022840"/>
    </source>
</evidence>
<dbReference type="Pfam" id="PF08245">
    <property type="entry name" value="Mur_ligase_M"/>
    <property type="match status" value="1"/>
</dbReference>
<reference evidence="6 7" key="1">
    <citation type="journal article" date="2016" name="Nat. Commun.">
        <title>Thousands of microbial genomes shed light on interconnected biogeochemical processes in an aquifer system.</title>
        <authorList>
            <person name="Anantharaman K."/>
            <person name="Brown C.T."/>
            <person name="Hug L.A."/>
            <person name="Sharon I."/>
            <person name="Castelle C.J."/>
            <person name="Probst A.J."/>
            <person name="Thomas B.C."/>
            <person name="Singh A."/>
            <person name="Wilkins M.J."/>
            <person name="Karaoz U."/>
            <person name="Brodie E.L."/>
            <person name="Williams K.H."/>
            <person name="Hubbard S.S."/>
            <person name="Banfield J.F."/>
        </authorList>
    </citation>
    <scope>NUCLEOTIDE SEQUENCE [LARGE SCALE GENOMIC DNA]</scope>
</reference>
<dbReference type="InterPro" id="IPR036565">
    <property type="entry name" value="Mur-like_cat_sf"/>
</dbReference>
<evidence type="ECO:0000256" key="1">
    <source>
        <dbReference type="ARBA" id="ARBA00022598"/>
    </source>
</evidence>
<evidence type="ECO:0000313" key="6">
    <source>
        <dbReference type="EMBL" id="OGE30700.1"/>
    </source>
</evidence>
<keyword evidence="2" id="KW-0547">Nucleotide-binding</keyword>
<dbReference type="InterPro" id="IPR051046">
    <property type="entry name" value="MurCDEF_CellWall_CoF430Synth"/>
</dbReference>
<dbReference type="STRING" id="1797768.A3C59_03220"/>
<evidence type="ECO:0000256" key="2">
    <source>
        <dbReference type="ARBA" id="ARBA00022741"/>
    </source>
</evidence>